<protein>
    <submittedName>
        <fullName evidence="1">Uncharacterized protein</fullName>
    </submittedName>
</protein>
<reference evidence="1 2" key="1">
    <citation type="journal article" date="2012" name="Science">
        <title>The Paleozoic origin of enzymatic lignin decomposition reconstructed from 31 fungal genomes.</title>
        <authorList>
            <person name="Floudas D."/>
            <person name="Binder M."/>
            <person name="Riley R."/>
            <person name="Barry K."/>
            <person name="Blanchette R.A."/>
            <person name="Henrissat B."/>
            <person name="Martinez A.T."/>
            <person name="Otillar R."/>
            <person name="Spatafora J.W."/>
            <person name="Yadav J.S."/>
            <person name="Aerts A."/>
            <person name="Benoit I."/>
            <person name="Boyd A."/>
            <person name="Carlson A."/>
            <person name="Copeland A."/>
            <person name="Coutinho P.M."/>
            <person name="de Vries R.P."/>
            <person name="Ferreira P."/>
            <person name="Findley K."/>
            <person name="Foster B."/>
            <person name="Gaskell J."/>
            <person name="Glotzer D."/>
            <person name="Gorecki P."/>
            <person name="Heitman J."/>
            <person name="Hesse C."/>
            <person name="Hori C."/>
            <person name="Igarashi K."/>
            <person name="Jurgens J.A."/>
            <person name="Kallen N."/>
            <person name="Kersten P."/>
            <person name="Kohler A."/>
            <person name="Kuees U."/>
            <person name="Kumar T.K.A."/>
            <person name="Kuo A."/>
            <person name="LaButti K."/>
            <person name="Larrondo L.F."/>
            <person name="Lindquist E."/>
            <person name="Ling A."/>
            <person name="Lombard V."/>
            <person name="Lucas S."/>
            <person name="Lundell T."/>
            <person name="Martin R."/>
            <person name="McLaughlin D.J."/>
            <person name="Morgenstern I."/>
            <person name="Morin E."/>
            <person name="Murat C."/>
            <person name="Nagy L.G."/>
            <person name="Nolan M."/>
            <person name="Ohm R.A."/>
            <person name="Patyshakuliyeva A."/>
            <person name="Rokas A."/>
            <person name="Ruiz-Duenas F.J."/>
            <person name="Sabat G."/>
            <person name="Salamov A."/>
            <person name="Samejima M."/>
            <person name="Schmutz J."/>
            <person name="Slot J.C."/>
            <person name="St John F."/>
            <person name="Stenlid J."/>
            <person name="Sun H."/>
            <person name="Sun S."/>
            <person name="Syed K."/>
            <person name="Tsang A."/>
            <person name="Wiebenga A."/>
            <person name="Young D."/>
            <person name="Pisabarro A."/>
            <person name="Eastwood D.C."/>
            <person name="Martin F."/>
            <person name="Cullen D."/>
            <person name="Grigoriev I.V."/>
            <person name="Hibbett D.S."/>
        </authorList>
    </citation>
    <scope>NUCLEOTIDE SEQUENCE [LARGE SCALE GENOMIC DNA]</scope>
    <source>
        <strain evidence="1 2">MD-104</strain>
    </source>
</reference>
<gene>
    <name evidence="1" type="ORF">WOLCODRAFT_85170</name>
</gene>
<proteinExistence type="predicted"/>
<dbReference type="Proteomes" id="UP000218811">
    <property type="component" value="Unassembled WGS sequence"/>
</dbReference>
<dbReference type="AlphaFoldDB" id="A0A2H3JBC5"/>
<organism evidence="1 2">
    <name type="scientific">Wolfiporia cocos (strain MD-104)</name>
    <name type="common">Brown rot fungus</name>
    <dbReference type="NCBI Taxonomy" id="742152"/>
    <lineage>
        <taxon>Eukaryota</taxon>
        <taxon>Fungi</taxon>
        <taxon>Dikarya</taxon>
        <taxon>Basidiomycota</taxon>
        <taxon>Agaricomycotina</taxon>
        <taxon>Agaricomycetes</taxon>
        <taxon>Polyporales</taxon>
        <taxon>Phaeolaceae</taxon>
        <taxon>Wolfiporia</taxon>
    </lineage>
</organism>
<evidence type="ECO:0000313" key="1">
    <source>
        <dbReference type="EMBL" id="PCH39211.1"/>
    </source>
</evidence>
<evidence type="ECO:0000313" key="2">
    <source>
        <dbReference type="Proteomes" id="UP000218811"/>
    </source>
</evidence>
<dbReference type="OrthoDB" id="2802474at2759"/>
<dbReference type="EMBL" id="KB467965">
    <property type="protein sequence ID" value="PCH39211.1"/>
    <property type="molecule type" value="Genomic_DNA"/>
</dbReference>
<dbReference type="STRING" id="742152.A0A2H3JBC5"/>
<keyword evidence="2" id="KW-1185">Reference proteome</keyword>
<name>A0A2H3JBC5_WOLCO</name>
<sequence>RHLESTHRAEYLKWCKENKFQSTLPRDMKQRCDQMKANLQSSLDSHLWERPPLKEHVMPYSDVLFREAAVEWLVVTDQVC</sequence>
<feature type="non-terminal residue" evidence="1">
    <location>
        <position position="1"/>
    </location>
</feature>
<accession>A0A2H3JBC5</accession>